<evidence type="ECO:0000313" key="2">
    <source>
        <dbReference type="Proteomes" id="UP000619244"/>
    </source>
</evidence>
<accession>A0A918NYB6</accession>
<dbReference type="Proteomes" id="UP000619244">
    <property type="component" value="Unassembled WGS sequence"/>
</dbReference>
<protein>
    <submittedName>
        <fullName evidence="1">Uncharacterized protein</fullName>
    </submittedName>
</protein>
<reference evidence="1" key="1">
    <citation type="journal article" date="2014" name="Int. J. Syst. Evol. Microbiol.">
        <title>Complete genome sequence of Corynebacterium casei LMG S-19264T (=DSM 44701T), isolated from a smear-ripened cheese.</title>
        <authorList>
            <consortium name="US DOE Joint Genome Institute (JGI-PGF)"/>
            <person name="Walter F."/>
            <person name="Albersmeier A."/>
            <person name="Kalinowski J."/>
            <person name="Ruckert C."/>
        </authorList>
    </citation>
    <scope>NUCLEOTIDE SEQUENCE</scope>
    <source>
        <strain evidence="1">JCM 4790</strain>
    </source>
</reference>
<dbReference type="EMBL" id="BMVU01000055">
    <property type="protein sequence ID" value="GGY05085.1"/>
    <property type="molecule type" value="Genomic_DNA"/>
</dbReference>
<dbReference type="AlphaFoldDB" id="A0A918NYB6"/>
<reference evidence="1" key="2">
    <citation type="submission" date="2020-09" db="EMBL/GenBank/DDBJ databases">
        <authorList>
            <person name="Sun Q."/>
            <person name="Ohkuma M."/>
        </authorList>
    </citation>
    <scope>NUCLEOTIDE SEQUENCE</scope>
    <source>
        <strain evidence="1">JCM 4790</strain>
    </source>
</reference>
<sequence length="70" mass="7285">MADTATAVAANGYCTNTAPVPGSVRSTNTTALGSKFARLNNRPYADCPCGRTGVGVTARGKLHRHKPPQE</sequence>
<dbReference type="RefSeq" id="WP_190194202.1">
    <property type="nucleotide sequence ID" value="NZ_BMVU01000055.1"/>
</dbReference>
<comment type="caution">
    <text evidence="1">The sequence shown here is derived from an EMBL/GenBank/DDBJ whole genome shotgun (WGS) entry which is preliminary data.</text>
</comment>
<proteinExistence type="predicted"/>
<name>A0A918NYB6_9ACTN</name>
<evidence type="ECO:0000313" key="1">
    <source>
        <dbReference type="EMBL" id="GGY05085.1"/>
    </source>
</evidence>
<gene>
    <name evidence="1" type="ORF">GCM10010358_68080</name>
</gene>
<organism evidence="1 2">
    <name type="scientific">Streptomyces minutiscleroticus</name>
    <dbReference type="NCBI Taxonomy" id="68238"/>
    <lineage>
        <taxon>Bacteria</taxon>
        <taxon>Bacillati</taxon>
        <taxon>Actinomycetota</taxon>
        <taxon>Actinomycetes</taxon>
        <taxon>Kitasatosporales</taxon>
        <taxon>Streptomycetaceae</taxon>
        <taxon>Streptomyces</taxon>
    </lineage>
</organism>
<keyword evidence="2" id="KW-1185">Reference proteome</keyword>